<evidence type="ECO:0008006" key="3">
    <source>
        <dbReference type="Google" id="ProtNLM"/>
    </source>
</evidence>
<organism evidence="2">
    <name type="scientific">Lacrimispora sp. BS-2</name>
    <dbReference type="NCBI Taxonomy" id="3151850"/>
    <lineage>
        <taxon>Bacteria</taxon>
        <taxon>Bacillati</taxon>
        <taxon>Bacillota</taxon>
        <taxon>Clostridia</taxon>
        <taxon>Lachnospirales</taxon>
        <taxon>Lachnospiraceae</taxon>
        <taxon>Lacrimispora</taxon>
    </lineage>
</organism>
<keyword evidence="1" id="KW-0472">Membrane</keyword>
<dbReference type="RefSeq" id="WP_349947915.1">
    <property type="nucleotide sequence ID" value="NZ_CP157940.1"/>
</dbReference>
<dbReference type="EMBL" id="CP157940">
    <property type="protein sequence ID" value="XBS55239.1"/>
    <property type="molecule type" value="Genomic_DNA"/>
</dbReference>
<accession>A0AAU7PS59</accession>
<proteinExistence type="predicted"/>
<evidence type="ECO:0000256" key="1">
    <source>
        <dbReference type="SAM" id="Phobius"/>
    </source>
</evidence>
<reference evidence="2" key="1">
    <citation type="submission" date="2024-06" db="EMBL/GenBank/DDBJ databases">
        <title>Lacrimispora cavernae sp. nov., a novel anaerobe isolated from bat guano pile inside a cave.</title>
        <authorList>
            <person name="Miller S.L."/>
            <person name="Lu N."/>
            <person name="King J."/>
            <person name="Sankaranarayanan K."/>
            <person name="Lawson P.A."/>
        </authorList>
    </citation>
    <scope>NUCLEOTIDE SEQUENCE</scope>
    <source>
        <strain evidence="2">BS-2</strain>
    </source>
</reference>
<keyword evidence="1" id="KW-1133">Transmembrane helix</keyword>
<name>A0AAU7PS59_9FIRM</name>
<dbReference type="AlphaFoldDB" id="A0AAU7PS59"/>
<protein>
    <recommendedName>
        <fullName evidence="3">Permease</fullName>
    </recommendedName>
</protein>
<feature type="transmembrane region" description="Helical" evidence="1">
    <location>
        <begin position="29"/>
        <end position="51"/>
    </location>
</feature>
<gene>
    <name evidence="2" type="ORF">ABFV83_05405</name>
</gene>
<sequence>MVVTIIAAVIIDLIAKKRKIDVKRKEEKLTAQVFVMAVTALPAGATMMIAVENNAG</sequence>
<evidence type="ECO:0000313" key="2">
    <source>
        <dbReference type="EMBL" id="XBS55239.1"/>
    </source>
</evidence>
<keyword evidence="1" id="KW-0812">Transmembrane</keyword>